<feature type="transmembrane region" description="Helical" evidence="3">
    <location>
        <begin position="74"/>
        <end position="93"/>
    </location>
</feature>
<name>U6LV47_9EIME</name>
<keyword evidence="3" id="KW-0812">Transmembrane</keyword>
<dbReference type="OrthoDB" id="347688at2759"/>
<sequence length="429" mass="47753">MAQPQNHLNKGNFDEQLKPGVHGQPLSAAGVAQPLSTSAPLASRDALNHSLETPRVVGQQQDAATRTKQSGGKLLFPFLVSALVALALSAVLARGRFFAAEKEKPVLAHPLETDHQSLKQTLKIVDETARRLRNKLKESSAQVRESFLKLYTPNMLLETFTEEQSKFWCEKYVEVLKSQPIPEEVADEAERQEFALRNLLFTTIFRAAEIRLDHLNKLEELSLGPQIPSASSLDLETILPHATVEDKQDAVSFQQFTRMLERLGVVGVAQEGDSGPKVSSVLADDLANAVAIKVHYDSCNLEVLQEFETFLASAQQAMAEMSEEERRRIENMEMPKLDVPFPLSVLTQAVERTKLRGEAERLSTAEILNWREQWNDVDVSTAAQDVRISQNTMFSVALDAKHSAVEEWGYLENETVLSTHALSAAVFLL</sequence>
<dbReference type="VEuPathDB" id="ToxoDB:EBH_0061150"/>
<reference evidence="4" key="2">
    <citation type="submission" date="2013-10" db="EMBL/GenBank/DDBJ databases">
        <authorList>
            <person name="Aslett M."/>
        </authorList>
    </citation>
    <scope>NUCLEOTIDE SEQUENCE [LARGE SCALE GENOMIC DNA]</scope>
    <source>
        <strain evidence="4">Houghton</strain>
    </source>
</reference>
<evidence type="ECO:0000256" key="3">
    <source>
        <dbReference type="SAM" id="Phobius"/>
    </source>
</evidence>
<evidence type="ECO:0008006" key="6">
    <source>
        <dbReference type="Google" id="ProtNLM"/>
    </source>
</evidence>
<dbReference type="EMBL" id="HG713466">
    <property type="protein sequence ID" value="CDJ54001.1"/>
    <property type="molecule type" value="Genomic_DNA"/>
</dbReference>
<evidence type="ECO:0000256" key="2">
    <source>
        <dbReference type="SAM" id="MobiDB-lite"/>
    </source>
</evidence>
<dbReference type="AlphaFoldDB" id="U6LV47"/>
<protein>
    <recommendedName>
        <fullName evidence="6">Transmembrane protein</fullName>
    </recommendedName>
</protein>
<dbReference type="Proteomes" id="UP000030750">
    <property type="component" value="Unassembled WGS sequence"/>
</dbReference>
<keyword evidence="3" id="KW-0472">Membrane</keyword>
<keyword evidence="1" id="KW-0175">Coiled coil</keyword>
<keyword evidence="5" id="KW-1185">Reference proteome</keyword>
<gene>
    <name evidence="4" type="ORF">EBH_0061150</name>
</gene>
<feature type="region of interest" description="Disordered" evidence="2">
    <location>
        <begin position="1"/>
        <end position="27"/>
    </location>
</feature>
<accession>U6LV47</accession>
<organism evidence="4 5">
    <name type="scientific">Eimeria brunetti</name>
    <dbReference type="NCBI Taxonomy" id="51314"/>
    <lineage>
        <taxon>Eukaryota</taxon>
        <taxon>Sar</taxon>
        <taxon>Alveolata</taxon>
        <taxon>Apicomplexa</taxon>
        <taxon>Conoidasida</taxon>
        <taxon>Coccidia</taxon>
        <taxon>Eucoccidiorida</taxon>
        <taxon>Eimeriorina</taxon>
        <taxon>Eimeriidae</taxon>
        <taxon>Eimeria</taxon>
    </lineage>
</organism>
<feature type="coiled-coil region" evidence="1">
    <location>
        <begin position="115"/>
        <end position="142"/>
    </location>
</feature>
<reference evidence="4" key="1">
    <citation type="submission" date="2013-10" db="EMBL/GenBank/DDBJ databases">
        <title>Genomic analysis of the causative agents of coccidiosis in chickens.</title>
        <authorList>
            <person name="Reid A.J."/>
            <person name="Blake D."/>
            <person name="Billington K."/>
            <person name="Browne H."/>
            <person name="Dunn M."/>
            <person name="Hung S."/>
            <person name="Kawahara F."/>
            <person name="Miranda-Saavedra D."/>
            <person name="Mourier T."/>
            <person name="Nagra H."/>
            <person name="Otto T.D."/>
            <person name="Rawlings N."/>
            <person name="Sanchez A."/>
            <person name="Sanders M."/>
            <person name="Subramaniam C."/>
            <person name="Tay Y."/>
            <person name="Dear P."/>
            <person name="Doerig C."/>
            <person name="Gruber A."/>
            <person name="Parkinson J."/>
            <person name="Shirley M."/>
            <person name="Wan K.L."/>
            <person name="Berriman M."/>
            <person name="Tomley F."/>
            <person name="Pain A."/>
        </authorList>
    </citation>
    <scope>NUCLEOTIDE SEQUENCE [LARGE SCALE GENOMIC DNA]</scope>
    <source>
        <strain evidence="4">Houghton</strain>
    </source>
</reference>
<evidence type="ECO:0000313" key="5">
    <source>
        <dbReference type="Proteomes" id="UP000030750"/>
    </source>
</evidence>
<evidence type="ECO:0000256" key="1">
    <source>
        <dbReference type="SAM" id="Coils"/>
    </source>
</evidence>
<proteinExistence type="predicted"/>
<keyword evidence="3" id="KW-1133">Transmembrane helix</keyword>
<evidence type="ECO:0000313" key="4">
    <source>
        <dbReference type="EMBL" id="CDJ54001.1"/>
    </source>
</evidence>